<dbReference type="InterPro" id="IPR036663">
    <property type="entry name" value="Fumarylacetoacetase_C_sf"/>
</dbReference>
<dbReference type="InterPro" id="IPR011234">
    <property type="entry name" value="Fumarylacetoacetase-like_C"/>
</dbReference>
<dbReference type="GO" id="GO:0006107">
    <property type="term" value="P:oxaloacetate metabolic process"/>
    <property type="evidence" value="ECO:0007669"/>
    <property type="project" value="UniProtKB-ARBA"/>
</dbReference>
<dbReference type="GO" id="GO:0046872">
    <property type="term" value="F:metal ion binding"/>
    <property type="evidence" value="ECO:0007669"/>
    <property type="project" value="UniProtKB-KW"/>
</dbReference>
<name>A0A9I9CPT0_CUCME</name>
<dbReference type="SUPFAM" id="SSF56529">
    <property type="entry name" value="FAH"/>
    <property type="match status" value="1"/>
</dbReference>
<organism evidence="5">
    <name type="scientific">Cucumis melo</name>
    <name type="common">Muskmelon</name>
    <dbReference type="NCBI Taxonomy" id="3656"/>
    <lineage>
        <taxon>Eukaryota</taxon>
        <taxon>Viridiplantae</taxon>
        <taxon>Streptophyta</taxon>
        <taxon>Embryophyta</taxon>
        <taxon>Tracheophyta</taxon>
        <taxon>Spermatophyta</taxon>
        <taxon>Magnoliopsida</taxon>
        <taxon>eudicotyledons</taxon>
        <taxon>Gunneridae</taxon>
        <taxon>Pentapetalae</taxon>
        <taxon>rosids</taxon>
        <taxon>fabids</taxon>
        <taxon>Cucurbitales</taxon>
        <taxon>Cucurbitaceae</taxon>
        <taxon>Benincaseae</taxon>
        <taxon>Cucumis</taxon>
    </lineage>
</organism>
<evidence type="ECO:0000256" key="1">
    <source>
        <dbReference type="ARBA" id="ARBA00010211"/>
    </source>
</evidence>
<protein>
    <recommendedName>
        <fullName evidence="4">Fumarylacetoacetase-like C-terminal domain-containing protein</fullName>
    </recommendedName>
</protein>
<reference evidence="5" key="1">
    <citation type="submission" date="2023-03" db="UniProtKB">
        <authorList>
            <consortium name="EnsemblPlants"/>
        </authorList>
    </citation>
    <scope>IDENTIFICATION</scope>
</reference>
<dbReference type="PANTHER" id="PTHR11820">
    <property type="entry name" value="ACYLPYRUVASE"/>
    <property type="match status" value="1"/>
</dbReference>
<comment type="similarity">
    <text evidence="1">Belongs to the FAH family.</text>
</comment>
<dbReference type="Gramene" id="MELO3C006680.2.1">
    <property type="protein sequence ID" value="MELO3C006680.2.1"/>
    <property type="gene ID" value="MELO3C006680.2"/>
</dbReference>
<evidence type="ECO:0000256" key="3">
    <source>
        <dbReference type="ARBA" id="ARBA00056302"/>
    </source>
</evidence>
<accession>A0A9I9CPT0</accession>
<evidence type="ECO:0000313" key="5">
    <source>
        <dbReference type="EnsemblPlants" id="MELO3C006680.2.1"/>
    </source>
</evidence>
<dbReference type="AlphaFoldDB" id="A0A9I9CPT0"/>
<comment type="function">
    <text evidence="3">Tautomerase that converts enol-oxaloacetate, a strong inhibitor of succinate dehydrogenase, to the physiological keto form of oxaloacetate.</text>
</comment>
<dbReference type="GO" id="GO:0005739">
    <property type="term" value="C:mitochondrion"/>
    <property type="evidence" value="ECO:0007669"/>
    <property type="project" value="TreeGrafter"/>
</dbReference>
<dbReference type="GO" id="GO:0050163">
    <property type="term" value="F:oxaloacetate tautomerase activity"/>
    <property type="evidence" value="ECO:0007669"/>
    <property type="project" value="UniProtKB-ARBA"/>
</dbReference>
<keyword evidence="2" id="KW-0479">Metal-binding</keyword>
<dbReference type="FunFam" id="3.90.850.10:FF:000003">
    <property type="entry name" value="Fumarylacetoacetate hydrolase domain-containing 1"/>
    <property type="match status" value="1"/>
</dbReference>
<dbReference type="EnsemblPlants" id="MELO3C006680.2.1">
    <property type="protein sequence ID" value="MELO3C006680.2.1"/>
    <property type="gene ID" value="MELO3C006680.2"/>
</dbReference>
<sequence>MATAYANLLNVGTKIIAVGRNYAAHAKELGNAVPKEPVLFMKPTSSYLQNGGTIEIPHPLKSLDHEVELAVVISQRARDVPEASAMDYVGGYALALDMTAREIQASAKVMSAGLPWTVAKGQDTFTPISSVLQEPDHQMDLIELSKTSIPDPDDLELWLKVDDEFRQRGSTKDMIFKIPYLISHISSLMTLLEGDVILTGTPSGVGPVKAGQKVTAGITNIIDVHFNVENRKKP</sequence>
<dbReference type="Gene3D" id="3.90.850.10">
    <property type="entry name" value="Fumarylacetoacetase-like, C-terminal domain"/>
    <property type="match status" value="1"/>
</dbReference>
<feature type="domain" description="Fumarylacetoacetase-like C-terminal" evidence="4">
    <location>
        <begin position="14"/>
        <end position="225"/>
    </location>
</feature>
<dbReference type="Pfam" id="PF01557">
    <property type="entry name" value="FAA_hydrolase"/>
    <property type="match status" value="1"/>
</dbReference>
<proteinExistence type="inferred from homology"/>
<evidence type="ECO:0000259" key="4">
    <source>
        <dbReference type="Pfam" id="PF01557"/>
    </source>
</evidence>
<dbReference type="GO" id="GO:0018773">
    <property type="term" value="F:acetylpyruvate hydrolase activity"/>
    <property type="evidence" value="ECO:0007669"/>
    <property type="project" value="TreeGrafter"/>
</dbReference>
<evidence type="ECO:0000256" key="2">
    <source>
        <dbReference type="ARBA" id="ARBA00022723"/>
    </source>
</evidence>
<dbReference type="PANTHER" id="PTHR11820:SF7">
    <property type="entry name" value="ACYLPYRUVASE FAHD1, MITOCHONDRIAL"/>
    <property type="match status" value="1"/>
</dbReference>